<evidence type="ECO:0000259" key="2">
    <source>
        <dbReference type="Pfam" id="PF18942"/>
    </source>
</evidence>
<dbReference type="EMBL" id="VVXK01000004">
    <property type="protein sequence ID" value="KAA2371214.1"/>
    <property type="molecule type" value="Genomic_DNA"/>
</dbReference>
<dbReference type="RefSeq" id="WP_015547863.1">
    <property type="nucleotide sequence ID" value="NZ_CATVWL010000049.1"/>
</dbReference>
<dbReference type="InterPro" id="IPR013783">
    <property type="entry name" value="Ig-like_fold"/>
</dbReference>
<reference evidence="3 4" key="1">
    <citation type="journal article" date="2019" name="Nat. Med.">
        <title>A library of human gut bacterial isolates paired with longitudinal multiomics data enables mechanistic microbiome research.</title>
        <authorList>
            <person name="Poyet M."/>
            <person name="Groussin M."/>
            <person name="Gibbons S.M."/>
            <person name="Avila-Pacheco J."/>
            <person name="Jiang X."/>
            <person name="Kearney S.M."/>
            <person name="Perrotta A.R."/>
            <person name="Berdy B."/>
            <person name="Zhao S."/>
            <person name="Lieberman T.D."/>
            <person name="Swanson P.K."/>
            <person name="Smith M."/>
            <person name="Roesemann S."/>
            <person name="Alexander J.E."/>
            <person name="Rich S.A."/>
            <person name="Livny J."/>
            <person name="Vlamakis H."/>
            <person name="Clish C."/>
            <person name="Bullock K."/>
            <person name="Deik A."/>
            <person name="Scott J."/>
            <person name="Pierce K.A."/>
            <person name="Xavier R.J."/>
            <person name="Alm E.J."/>
        </authorList>
    </citation>
    <scope>NUCLEOTIDE SEQUENCE [LARGE SCALE GENOMIC DNA]</scope>
    <source>
        <strain evidence="3 4">BIOML-A2</strain>
    </source>
</reference>
<dbReference type="PROSITE" id="PS51257">
    <property type="entry name" value="PROKAR_LIPOPROTEIN"/>
    <property type="match status" value="1"/>
</dbReference>
<dbReference type="Gene3D" id="2.60.40.10">
    <property type="entry name" value="Immunoglobulins"/>
    <property type="match status" value="1"/>
</dbReference>
<evidence type="ECO:0000259" key="1">
    <source>
        <dbReference type="Pfam" id="PF13004"/>
    </source>
</evidence>
<accession>A0A5B3GCB9</accession>
<dbReference type="Pfam" id="PF18942">
    <property type="entry name" value="DUF5689"/>
    <property type="match status" value="1"/>
</dbReference>
<feature type="domain" description="BACON" evidence="1">
    <location>
        <begin position="59"/>
        <end position="108"/>
    </location>
</feature>
<dbReference type="InterPro" id="IPR043744">
    <property type="entry name" value="DUF5689"/>
</dbReference>
<dbReference type="CDD" id="cd14948">
    <property type="entry name" value="BACON"/>
    <property type="match status" value="1"/>
</dbReference>
<dbReference type="Proteomes" id="UP000323567">
    <property type="component" value="Unassembled WGS sequence"/>
</dbReference>
<name>A0A5B3GCB9_9BACT</name>
<dbReference type="AlphaFoldDB" id="A0A5B3GCB9"/>
<organism evidence="3 4">
    <name type="scientific">Alistipes shahii</name>
    <dbReference type="NCBI Taxonomy" id="328814"/>
    <lineage>
        <taxon>Bacteria</taxon>
        <taxon>Pseudomonadati</taxon>
        <taxon>Bacteroidota</taxon>
        <taxon>Bacteroidia</taxon>
        <taxon>Bacteroidales</taxon>
        <taxon>Rikenellaceae</taxon>
        <taxon>Alistipes</taxon>
    </lineage>
</organism>
<gene>
    <name evidence="3" type="ORF">F2Y13_04525</name>
</gene>
<comment type="caution">
    <text evidence="3">The sequence shown here is derived from an EMBL/GenBank/DDBJ whole genome shotgun (WGS) entry which is preliminary data.</text>
</comment>
<proteinExistence type="predicted"/>
<evidence type="ECO:0000313" key="3">
    <source>
        <dbReference type="EMBL" id="KAA2371214.1"/>
    </source>
</evidence>
<dbReference type="GeneID" id="92756148"/>
<feature type="domain" description="DUF5689" evidence="2">
    <location>
        <begin position="239"/>
        <end position="430"/>
    </location>
</feature>
<dbReference type="Pfam" id="PF13004">
    <property type="entry name" value="BACON"/>
    <property type="match status" value="1"/>
</dbReference>
<dbReference type="InterPro" id="IPR024361">
    <property type="entry name" value="BACON"/>
</dbReference>
<evidence type="ECO:0000313" key="4">
    <source>
        <dbReference type="Proteomes" id="UP000323567"/>
    </source>
</evidence>
<protein>
    <submittedName>
        <fullName evidence="3">BACON domain-containing protein</fullName>
    </submittedName>
</protein>
<sequence length="668" mass="72553">MNTYFIKRFIARTAVVLSAAALFCGCSDDDETSTLHFDKPEVVIGPESSTASFILRSDTSWKLHSDADWFTLNLTKGAKSASVIITYSENTSMTEKRTAVITATTLSGDASDSFILSQMPVESYIRLETEALPISATAAHHEIAVETSVDSGIDLSVSYGDEEGGAWIENLTLADGKLAFDAGENGSSERRIAVISLLYQDEFGRTTEAAVRITQSFSMNPSAATEKDFAFAAALGTGDVEENVYVTGQIVLDGRNANFPNRRYSIQDAEGRALLFESTIDLGVARNDRVRLWLLGSTVKEVAEGTFTYKVFTGIAAEHIMQKEAGSPVQPREVYIRDLTDEMLFSLVRLRDVEIAMPYGGLVNYDEYYVSGGGVNVYGKNLTKYYGTCLRDINGDHLYMLTNFGVDYRRHSLPMGSGTVTGILTREYNSNFGEMGAFQIRHLTQAEIALDPSRENSFSKVLVEWTCVKPAGFKEGVTHVAPTTGPASASLYKSNADGFYNAFLAGSGRIYFGNKPRGDVDSNGQGTANTVKGGGMYSALWDTDTYWLISNVSTSGIRSQLSLQIETNSLLATGPRDFVVEYSTDGTSWTAVPGGSYTVIGQCDSKNALPHYMPGFKVFDFALPAALQDKASVSIRLRCASLTGTDGKSSVVPNATNRLGHVSIKYNK</sequence>